<protein>
    <submittedName>
        <fullName evidence="3">Phosphopantothenate--cysteine ligase</fullName>
    </submittedName>
</protein>
<reference evidence="3 4" key="1">
    <citation type="journal article" date="2019" name="Sci. Rep.">
        <title>Orb-weaving spider Araneus ventricosus genome elucidates the spidroin gene catalogue.</title>
        <authorList>
            <person name="Kono N."/>
            <person name="Nakamura H."/>
            <person name="Ohtoshi R."/>
            <person name="Moran D.A.P."/>
            <person name="Shinohara A."/>
            <person name="Yoshida Y."/>
            <person name="Fujiwara M."/>
            <person name="Mori M."/>
            <person name="Tomita M."/>
            <person name="Arakawa K."/>
        </authorList>
    </citation>
    <scope>NUCLEOTIDE SEQUENCE [LARGE SCALE GENOMIC DNA]</scope>
</reference>
<evidence type="ECO:0000313" key="4">
    <source>
        <dbReference type="Proteomes" id="UP000499080"/>
    </source>
</evidence>
<evidence type="ECO:0000259" key="2">
    <source>
        <dbReference type="Pfam" id="PF04127"/>
    </source>
</evidence>
<proteinExistence type="inferred from homology"/>
<gene>
    <name evidence="3" type="primary">PPCS</name>
    <name evidence="3" type="ORF">AVEN_49099_1</name>
</gene>
<dbReference type="AlphaFoldDB" id="A0A4Y2BZS4"/>
<dbReference type="EMBL" id="BGPR01000131">
    <property type="protein sequence ID" value="GBL97578.1"/>
    <property type="molecule type" value="Genomic_DNA"/>
</dbReference>
<dbReference type="InterPro" id="IPR007085">
    <property type="entry name" value="DNA/pantothenate-metab_flavo_C"/>
</dbReference>
<sequence>MNDKEWKKFYEENPPPKGLLEIKTLISNFCNYHVSMENNIVLITSGGTSVPLEHSTVRFVDNFSAGTRGASSAEYFLRAGYAVIYMHREKALEPFFRHIAPSELFDSSVPCKNNDGTSSIKVEGSVCDKLVPLLNEYKKIQEKKMLLKLQFTTLSSYLHMLYIAAQAMRPLGKDVILYLAAAVSDFYIPERDMAEHKISSDEPLNLALWVVPKMLTPLVHHWIPEAFIVSFKLETDPSLLLKKARGALEKYGHNLVIANELHKRKQEVVFVTKDEEKKVFLSNEELKSGKEIEEQIVKDLLCLYSKFKNQTGDKK</sequence>
<dbReference type="OrthoDB" id="70224at2759"/>
<comment type="caution">
    <text evidence="3">The sequence shown here is derived from an EMBL/GenBank/DDBJ whole genome shotgun (WGS) entry which is preliminary data.</text>
</comment>
<comment type="similarity">
    <text evidence="1">Belongs to the PPC synthetase family.</text>
</comment>
<accession>A0A4Y2BZS4</accession>
<keyword evidence="4" id="KW-1185">Reference proteome</keyword>
<dbReference type="Pfam" id="PF04127">
    <property type="entry name" value="DFP"/>
    <property type="match status" value="1"/>
</dbReference>
<dbReference type="GO" id="GO:0016874">
    <property type="term" value="F:ligase activity"/>
    <property type="evidence" value="ECO:0007669"/>
    <property type="project" value="UniProtKB-KW"/>
</dbReference>
<name>A0A4Y2BZS4_ARAVE</name>
<organism evidence="3 4">
    <name type="scientific">Araneus ventricosus</name>
    <name type="common">Orbweaver spider</name>
    <name type="synonym">Epeira ventricosa</name>
    <dbReference type="NCBI Taxonomy" id="182803"/>
    <lineage>
        <taxon>Eukaryota</taxon>
        <taxon>Metazoa</taxon>
        <taxon>Ecdysozoa</taxon>
        <taxon>Arthropoda</taxon>
        <taxon>Chelicerata</taxon>
        <taxon>Arachnida</taxon>
        <taxon>Araneae</taxon>
        <taxon>Araneomorphae</taxon>
        <taxon>Entelegynae</taxon>
        <taxon>Araneoidea</taxon>
        <taxon>Araneidae</taxon>
        <taxon>Araneus</taxon>
    </lineage>
</organism>
<dbReference type="Gene3D" id="3.40.50.10300">
    <property type="entry name" value="CoaB-like"/>
    <property type="match status" value="1"/>
</dbReference>
<dbReference type="Proteomes" id="UP000499080">
    <property type="component" value="Unassembled WGS sequence"/>
</dbReference>
<dbReference type="SUPFAM" id="SSF102645">
    <property type="entry name" value="CoaB-like"/>
    <property type="match status" value="1"/>
</dbReference>
<evidence type="ECO:0000313" key="3">
    <source>
        <dbReference type="EMBL" id="GBL97578.1"/>
    </source>
</evidence>
<evidence type="ECO:0000256" key="1">
    <source>
        <dbReference type="ARBA" id="ARBA00005703"/>
    </source>
</evidence>
<dbReference type="PANTHER" id="PTHR12290">
    <property type="entry name" value="CORNICHON-RELATED"/>
    <property type="match status" value="1"/>
</dbReference>
<dbReference type="GO" id="GO:0015937">
    <property type="term" value="P:coenzyme A biosynthetic process"/>
    <property type="evidence" value="ECO:0007669"/>
    <property type="project" value="UniProtKB-ARBA"/>
</dbReference>
<feature type="domain" description="DNA/pantothenate metabolism flavoprotein C-terminal" evidence="2">
    <location>
        <begin position="166"/>
        <end position="286"/>
    </location>
</feature>
<dbReference type="InterPro" id="IPR035929">
    <property type="entry name" value="CoaB-like_sf"/>
</dbReference>
<keyword evidence="3" id="KW-0436">Ligase</keyword>